<dbReference type="Proteomes" id="UP000735302">
    <property type="component" value="Unassembled WGS sequence"/>
</dbReference>
<dbReference type="EMBL" id="BLXT01007237">
    <property type="protein sequence ID" value="GFO37509.1"/>
    <property type="molecule type" value="Genomic_DNA"/>
</dbReference>
<proteinExistence type="predicted"/>
<evidence type="ECO:0000313" key="3">
    <source>
        <dbReference type="Proteomes" id="UP000735302"/>
    </source>
</evidence>
<organism evidence="2 3">
    <name type="scientific">Plakobranchus ocellatus</name>
    <dbReference type="NCBI Taxonomy" id="259542"/>
    <lineage>
        <taxon>Eukaryota</taxon>
        <taxon>Metazoa</taxon>
        <taxon>Spiralia</taxon>
        <taxon>Lophotrochozoa</taxon>
        <taxon>Mollusca</taxon>
        <taxon>Gastropoda</taxon>
        <taxon>Heterobranchia</taxon>
        <taxon>Euthyneura</taxon>
        <taxon>Panpulmonata</taxon>
        <taxon>Sacoglossa</taxon>
        <taxon>Placobranchoidea</taxon>
        <taxon>Plakobranchidae</taxon>
        <taxon>Plakobranchus</taxon>
    </lineage>
</organism>
<accession>A0AAV4CZY2</accession>
<sequence>MSRRFQCGPTLTVRYPPTNGDAYDDEDDDDNDDDYDDYAYDDEDDDDDYDDDAYDDEDDDAYDDEEDDDDDDYNDNFHGGGATVYINHLLGLLQFTNLQTLPSHSGGCAIPTC</sequence>
<evidence type="ECO:0000256" key="1">
    <source>
        <dbReference type="SAM" id="MobiDB-lite"/>
    </source>
</evidence>
<dbReference type="AlphaFoldDB" id="A0AAV4CZY2"/>
<feature type="compositionally biased region" description="Acidic residues" evidence="1">
    <location>
        <begin position="22"/>
        <end position="74"/>
    </location>
</feature>
<keyword evidence="3" id="KW-1185">Reference proteome</keyword>
<feature type="region of interest" description="Disordered" evidence="1">
    <location>
        <begin position="1"/>
        <end position="76"/>
    </location>
</feature>
<evidence type="ECO:0000313" key="2">
    <source>
        <dbReference type="EMBL" id="GFO37509.1"/>
    </source>
</evidence>
<comment type="caution">
    <text evidence="2">The sequence shown here is derived from an EMBL/GenBank/DDBJ whole genome shotgun (WGS) entry which is preliminary data.</text>
</comment>
<reference evidence="2 3" key="1">
    <citation type="journal article" date="2021" name="Elife">
        <title>Chloroplast acquisition without the gene transfer in kleptoplastic sea slugs, Plakobranchus ocellatus.</title>
        <authorList>
            <person name="Maeda T."/>
            <person name="Takahashi S."/>
            <person name="Yoshida T."/>
            <person name="Shimamura S."/>
            <person name="Takaki Y."/>
            <person name="Nagai Y."/>
            <person name="Toyoda A."/>
            <person name="Suzuki Y."/>
            <person name="Arimoto A."/>
            <person name="Ishii H."/>
            <person name="Satoh N."/>
            <person name="Nishiyama T."/>
            <person name="Hasebe M."/>
            <person name="Maruyama T."/>
            <person name="Minagawa J."/>
            <person name="Obokata J."/>
            <person name="Shigenobu S."/>
        </authorList>
    </citation>
    <scope>NUCLEOTIDE SEQUENCE [LARGE SCALE GENOMIC DNA]</scope>
</reference>
<gene>
    <name evidence="2" type="ORF">PoB_006401400</name>
</gene>
<name>A0AAV4CZY2_9GAST</name>
<protein>
    <submittedName>
        <fullName evidence="2">Uncharacterized protein</fullName>
    </submittedName>
</protein>